<sequence length="254" mass="28516">MPKRQILLLTSSLYEDGTHLEHVRPYIEKILTKNNVKRVLFIPYALANCDYDEYTEKVETIFGKWGFHVDGIHKSPDQIAAVKKAQAIFIGEGNTALLLLQLYDEEIVKAIRRRIIDDGIPYIGSSVSPNVTVCSSQTANAMGVVCPGPFDALKLVPFLINPHYLEPNANLIDRRETFEVRILEALMVNERPCLALREGACLVIERKNATLFGPANAILFRKGEEPTEFPPGTNFGFLFDECKDVAVPISKFYS</sequence>
<evidence type="ECO:0008006" key="7">
    <source>
        <dbReference type="Google" id="ProtNLM"/>
    </source>
</evidence>
<dbReference type="InterPro" id="IPR029062">
    <property type="entry name" value="Class_I_gatase-like"/>
</dbReference>
<accession>A0A7R8V071</accession>
<comment type="similarity">
    <text evidence="1">Belongs to the peptidase S51 family.</text>
</comment>
<reference evidence="5 6" key="1">
    <citation type="submission" date="2020-11" db="EMBL/GenBank/DDBJ databases">
        <authorList>
            <person name="Wallbank WR R."/>
            <person name="Pardo Diaz C."/>
            <person name="Kozak K."/>
            <person name="Martin S."/>
            <person name="Jiggins C."/>
            <person name="Moest M."/>
            <person name="Warren A I."/>
            <person name="Generalovic N T."/>
            <person name="Byers J.R.P. K."/>
            <person name="Montejo-Kovacevich G."/>
            <person name="Yen C E."/>
        </authorList>
    </citation>
    <scope>NUCLEOTIDE SEQUENCE [LARGE SCALE GENOMIC DNA]</scope>
</reference>
<dbReference type="PANTHER" id="PTHR20842">
    <property type="entry name" value="PROTEASE S51 ALPHA-ASPARTYL DIPEPTIDASE"/>
    <property type="match status" value="1"/>
</dbReference>
<evidence type="ECO:0000313" key="5">
    <source>
        <dbReference type="EMBL" id="CAD7089804.1"/>
    </source>
</evidence>
<dbReference type="SUPFAM" id="SSF52317">
    <property type="entry name" value="Class I glutamine amidotransferase-like"/>
    <property type="match status" value="1"/>
</dbReference>
<dbReference type="NCBIfam" id="NF003642">
    <property type="entry name" value="PRK05282.1"/>
    <property type="match status" value="1"/>
</dbReference>
<dbReference type="OrthoDB" id="10052168at2759"/>
<keyword evidence="6" id="KW-1185">Reference proteome</keyword>
<dbReference type="GO" id="GO:0008236">
    <property type="term" value="F:serine-type peptidase activity"/>
    <property type="evidence" value="ECO:0007669"/>
    <property type="project" value="UniProtKB-KW"/>
</dbReference>
<dbReference type="EMBL" id="LR899013">
    <property type="protein sequence ID" value="CAD7089804.1"/>
    <property type="molecule type" value="Genomic_DNA"/>
</dbReference>
<evidence type="ECO:0000256" key="4">
    <source>
        <dbReference type="ARBA" id="ARBA00022825"/>
    </source>
</evidence>
<dbReference type="PANTHER" id="PTHR20842:SF0">
    <property type="entry name" value="ALPHA-ASPARTYL DIPEPTIDASE"/>
    <property type="match status" value="1"/>
</dbReference>
<dbReference type="InParanoid" id="A0A7R8V071"/>
<keyword evidence="3" id="KW-0378">Hydrolase</keyword>
<keyword evidence="2" id="KW-0645">Protease</keyword>
<protein>
    <recommendedName>
        <fullName evidence="7">Dipeptidase E</fullName>
    </recommendedName>
</protein>
<name>A0A7R8V071_HERIL</name>
<evidence type="ECO:0000313" key="6">
    <source>
        <dbReference type="Proteomes" id="UP000594454"/>
    </source>
</evidence>
<dbReference type="Pfam" id="PF03575">
    <property type="entry name" value="Peptidase_S51"/>
    <property type="match status" value="1"/>
</dbReference>
<dbReference type="GO" id="GO:0006508">
    <property type="term" value="P:proteolysis"/>
    <property type="evidence" value="ECO:0007669"/>
    <property type="project" value="UniProtKB-KW"/>
</dbReference>
<evidence type="ECO:0000256" key="1">
    <source>
        <dbReference type="ARBA" id="ARBA00006534"/>
    </source>
</evidence>
<dbReference type="Proteomes" id="UP000594454">
    <property type="component" value="Chromosome 5"/>
</dbReference>
<proteinExistence type="inferred from homology"/>
<organism evidence="5 6">
    <name type="scientific">Hermetia illucens</name>
    <name type="common">Black soldier fly</name>
    <dbReference type="NCBI Taxonomy" id="343691"/>
    <lineage>
        <taxon>Eukaryota</taxon>
        <taxon>Metazoa</taxon>
        <taxon>Ecdysozoa</taxon>
        <taxon>Arthropoda</taxon>
        <taxon>Hexapoda</taxon>
        <taxon>Insecta</taxon>
        <taxon>Pterygota</taxon>
        <taxon>Neoptera</taxon>
        <taxon>Endopterygota</taxon>
        <taxon>Diptera</taxon>
        <taxon>Brachycera</taxon>
        <taxon>Stratiomyomorpha</taxon>
        <taxon>Stratiomyidae</taxon>
        <taxon>Hermetiinae</taxon>
        <taxon>Hermetia</taxon>
    </lineage>
</organism>
<evidence type="ECO:0000256" key="3">
    <source>
        <dbReference type="ARBA" id="ARBA00022801"/>
    </source>
</evidence>
<evidence type="ECO:0000256" key="2">
    <source>
        <dbReference type="ARBA" id="ARBA00022670"/>
    </source>
</evidence>
<dbReference type="Gene3D" id="3.40.50.880">
    <property type="match status" value="1"/>
</dbReference>
<dbReference type="FunCoup" id="A0A7R8V071">
    <property type="interactions" value="8"/>
</dbReference>
<gene>
    <name evidence="5" type="ORF">HERILL_LOCUS12331</name>
</gene>
<dbReference type="InterPro" id="IPR005320">
    <property type="entry name" value="Peptidase_S51"/>
</dbReference>
<keyword evidence="4" id="KW-0720">Serine protease</keyword>
<dbReference type="AlphaFoldDB" id="A0A7R8V071"/>